<evidence type="ECO:0000313" key="3">
    <source>
        <dbReference type="EMBL" id="MFA0568527.1"/>
    </source>
</evidence>
<dbReference type="InterPro" id="IPR036291">
    <property type="entry name" value="NAD(P)-bd_dom_sf"/>
</dbReference>
<proteinExistence type="inferred from homology"/>
<dbReference type="NCBIfam" id="NF006464">
    <property type="entry name" value="PRK08862.1"/>
    <property type="match status" value="1"/>
</dbReference>
<dbReference type="EMBL" id="JBFRUW010000029">
    <property type="protein sequence ID" value="MFA0568527.1"/>
    <property type="molecule type" value="Genomic_DNA"/>
</dbReference>
<comment type="caution">
    <text evidence="3">The sequence shown here is derived from an EMBL/GenBank/DDBJ whole genome shotgun (WGS) entry which is preliminary data.</text>
</comment>
<organism evidence="3 4">
    <name type="scientific">Vibrio gallaecicus</name>
    <dbReference type="NCBI Taxonomy" id="552386"/>
    <lineage>
        <taxon>Bacteria</taxon>
        <taxon>Pseudomonadati</taxon>
        <taxon>Pseudomonadota</taxon>
        <taxon>Gammaproteobacteria</taxon>
        <taxon>Vibrionales</taxon>
        <taxon>Vibrionaceae</taxon>
        <taxon>Vibrio</taxon>
    </lineage>
</organism>
<evidence type="ECO:0000256" key="2">
    <source>
        <dbReference type="ARBA" id="ARBA00023002"/>
    </source>
</evidence>
<dbReference type="PANTHER" id="PTHR43639:SF1">
    <property type="entry name" value="SHORT-CHAIN DEHYDROGENASE_REDUCTASE FAMILY PROTEIN"/>
    <property type="match status" value="1"/>
</dbReference>
<dbReference type="RefSeq" id="WP_372265974.1">
    <property type="nucleotide sequence ID" value="NZ_JBFRUW010000029.1"/>
</dbReference>
<dbReference type="Proteomes" id="UP001570417">
    <property type="component" value="Unassembled WGS sequence"/>
</dbReference>
<keyword evidence="4" id="KW-1185">Reference proteome</keyword>
<dbReference type="CDD" id="cd05233">
    <property type="entry name" value="SDR_c"/>
    <property type="match status" value="1"/>
</dbReference>
<name>A0ABV4NBI0_9VIBR</name>
<sequence>MEIKSSIILVTSAGSLLGSTIANHFVNLGATVVLCDNDPDNLQTTYIQCSKLSDSVYSYPISTYSNETIQALFDFIQEQFNTTPDVLVNNWTSSPMPSLISEHHDHSFMEDLSTMASTLFSFGQISAARLRKANKEGVIVNVISHDDFHDFSGLENANSMVAGFTHSWAKELTPFNIRVGGVIPAIHNSDAKLDEYHWAQIQDELTRTTEYIVSNDYFSGRVVAAEV</sequence>
<dbReference type="SUPFAM" id="SSF51735">
    <property type="entry name" value="NAD(P)-binding Rossmann-fold domains"/>
    <property type="match status" value="1"/>
</dbReference>
<comment type="similarity">
    <text evidence="1">Belongs to the short-chain dehydrogenases/reductases (SDR) family.</text>
</comment>
<dbReference type="PANTHER" id="PTHR43639">
    <property type="entry name" value="OXIDOREDUCTASE, SHORT-CHAIN DEHYDROGENASE/REDUCTASE FAMILY (AFU_ORTHOLOGUE AFUA_5G02870)"/>
    <property type="match status" value="1"/>
</dbReference>
<keyword evidence="2" id="KW-0560">Oxidoreductase</keyword>
<dbReference type="PRINTS" id="PR00081">
    <property type="entry name" value="GDHRDH"/>
</dbReference>
<dbReference type="Pfam" id="PF00106">
    <property type="entry name" value="adh_short"/>
    <property type="match status" value="1"/>
</dbReference>
<protein>
    <submittedName>
        <fullName evidence="3">SDR family oxidoreductase</fullName>
    </submittedName>
</protein>
<evidence type="ECO:0000313" key="4">
    <source>
        <dbReference type="Proteomes" id="UP001570417"/>
    </source>
</evidence>
<dbReference type="InterPro" id="IPR002347">
    <property type="entry name" value="SDR_fam"/>
</dbReference>
<accession>A0ABV4NBI0</accession>
<evidence type="ECO:0000256" key="1">
    <source>
        <dbReference type="ARBA" id="ARBA00006484"/>
    </source>
</evidence>
<gene>
    <name evidence="3" type="ORF">AB4566_09595</name>
</gene>
<dbReference type="Gene3D" id="3.40.50.720">
    <property type="entry name" value="NAD(P)-binding Rossmann-like Domain"/>
    <property type="match status" value="1"/>
</dbReference>
<reference evidence="3 4" key="1">
    <citation type="journal article" date="2024" name="ISME J.">
        <title>Tailless and filamentous prophages are predominant in marine Vibrio.</title>
        <authorList>
            <person name="Steensen K."/>
            <person name="Seneca J."/>
            <person name="Bartlau N."/>
            <person name="Yu X.A."/>
            <person name="Hussain F.A."/>
            <person name="Polz M.F."/>
        </authorList>
    </citation>
    <scope>NUCLEOTIDE SEQUENCE [LARGE SCALE GENOMIC DNA]</scope>
    <source>
        <strain evidence="3 4">10N.222.51.A1</strain>
    </source>
</reference>